<dbReference type="VEuPathDB" id="TriTrypDB:TCDM_01037"/>
<sequence>MQFVVVDGNWPVVPCAIPRSQLLARSVKDTDHDEDGGGQSVLPGHALFTLCQEVLDTSASKTKAPPELATLDMTFLRDPQSGPLGALRLYAFKSVSHQFFAVEDLVSSGCLIVFTSHWASLTSAALLTGVRTTQKEKDDSAKSSRRRIENKTGSGTREVSASRTSSLMGRGRSVLQKFSRAETYFTSVASATQRDFEMVNELLLSGTIRMNAHLESFLCSVCGNLPRRTMTTSCCGAVVCLVCAPTLSSSSVLREEVVCAVCGEMPLTNPEAHVSRDAEVMRLVRELRVLYHPQVSAVACRAMPGETQPPPTPFNVHHAGLPVPMCDMNEPTGSVLGSVFMGPS</sequence>
<protein>
    <submittedName>
        <fullName evidence="2">Uncharacterized protein</fullName>
    </submittedName>
</protein>
<dbReference type="VEuPathDB" id="TriTrypDB:TcG_07761"/>
<evidence type="ECO:0000256" key="1">
    <source>
        <dbReference type="SAM" id="MobiDB-lite"/>
    </source>
</evidence>
<reference evidence="2 3" key="1">
    <citation type="journal article" date="2018" name="Microb. Genom.">
        <title>Expanding an expanded genome: long-read sequencing of Trypanosoma cruzi.</title>
        <authorList>
            <person name="Berna L."/>
            <person name="Rodriguez M."/>
            <person name="Chiribao M.L."/>
            <person name="Parodi-Talice A."/>
            <person name="Pita S."/>
            <person name="Rijo G."/>
            <person name="Alvarez-Valin F."/>
            <person name="Robello C."/>
        </authorList>
    </citation>
    <scope>NUCLEOTIDE SEQUENCE [LARGE SCALE GENOMIC DNA]</scope>
    <source>
        <strain evidence="2 3">Dm28c</strain>
    </source>
</reference>
<feature type="compositionally biased region" description="Polar residues" evidence="1">
    <location>
        <begin position="151"/>
        <end position="165"/>
    </location>
</feature>
<feature type="region of interest" description="Disordered" evidence="1">
    <location>
        <begin position="132"/>
        <end position="165"/>
    </location>
</feature>
<gene>
    <name evidence="2" type="ORF">C4B63_22g19</name>
</gene>
<dbReference type="VEuPathDB" id="TriTrypDB:ECC02_005574"/>
<dbReference type="VEuPathDB" id="TriTrypDB:TcYC6_0016300"/>
<dbReference type="VEuPathDB" id="TriTrypDB:TcCL_ESM05617"/>
<dbReference type="VEuPathDB" id="TriTrypDB:C4B63_22g19"/>
<dbReference type="InterPro" id="IPR013083">
    <property type="entry name" value="Znf_RING/FYVE/PHD"/>
</dbReference>
<evidence type="ECO:0000313" key="3">
    <source>
        <dbReference type="Proteomes" id="UP000246121"/>
    </source>
</evidence>
<dbReference type="VEuPathDB" id="TriTrypDB:TcCLB.511421.180"/>
<dbReference type="AlphaFoldDB" id="A0A2V2VG80"/>
<proteinExistence type="predicted"/>
<dbReference type="VEuPathDB" id="TriTrypDB:BCY84_01620"/>
<comment type="caution">
    <text evidence="2">The sequence shown here is derived from an EMBL/GenBank/DDBJ whole genome shotgun (WGS) entry which is preliminary data.</text>
</comment>
<dbReference type="VEuPathDB" id="TriTrypDB:TcCL_ESM12793"/>
<organism evidence="2 3">
    <name type="scientific">Trypanosoma cruzi</name>
    <dbReference type="NCBI Taxonomy" id="5693"/>
    <lineage>
        <taxon>Eukaryota</taxon>
        <taxon>Discoba</taxon>
        <taxon>Euglenozoa</taxon>
        <taxon>Kinetoplastea</taxon>
        <taxon>Metakinetoplastina</taxon>
        <taxon>Trypanosomatida</taxon>
        <taxon>Trypanosomatidae</taxon>
        <taxon>Trypanosoma</taxon>
        <taxon>Schizotrypanum</taxon>
    </lineage>
</organism>
<accession>A0A2V2VG80</accession>
<dbReference type="VEuPathDB" id="TriTrypDB:TcBrA4_0037000"/>
<dbReference type="Gene3D" id="3.30.40.10">
    <property type="entry name" value="Zinc/RING finger domain, C3HC4 (zinc finger)"/>
    <property type="match status" value="1"/>
</dbReference>
<dbReference type="VEuPathDB" id="TriTrypDB:C3747_87g12"/>
<dbReference type="EMBL" id="PRFA01000022">
    <property type="protein sequence ID" value="PWU95380.1"/>
    <property type="molecule type" value="Genomic_DNA"/>
</dbReference>
<dbReference type="Proteomes" id="UP000246121">
    <property type="component" value="Unassembled WGS sequence"/>
</dbReference>
<name>A0A2V2VG80_TRYCR</name>
<feature type="compositionally biased region" description="Basic and acidic residues" evidence="1">
    <location>
        <begin position="133"/>
        <end position="150"/>
    </location>
</feature>
<evidence type="ECO:0000313" key="2">
    <source>
        <dbReference type="EMBL" id="PWU95380.1"/>
    </source>
</evidence>
<dbReference type="VEuPathDB" id="TriTrypDB:TCSYLVIO_007267"/>
<dbReference type="VEuPathDB" id="TriTrypDB:Tc_MARK_5983"/>